<sequence>VKVLPNHKLVLAKVFVLRGHAGQMNVNYWDGFSQRSGISPQNYCIEIVLNYIHSSSFISKVMVGRFSQTIHWQCVYENETNQSKNVSSDKSCTVTYWNSPVTFASSDHHPDEALSDVAFDTLLVQSAGCPVARYRHEGRMGVVMTPSACQVTRRQLNTGEFMPAHQQCIANGRAGIRTPGRAHQSNRSSVNTFACSDVKIQMRPKCVGGVLVTRSPRMSDVRGSNPDTAIGYALLMSSKKSETRVHCFPRLVWTHQNNYARTGERSFKRGWSGGISYIFGVVDQKIFLANTLKEEVDFSENLFQRNGYPEKLLGPQIVGYMNEQFYCVSQKHSFLKAEERAVRLSANFRLLQMNCEPNSVDLLSKSFSIASKLAPHYCGILWSFSDTLKYPGRTDKQSTRLLVASK</sequence>
<evidence type="ECO:0000313" key="1">
    <source>
        <dbReference type="EMBL" id="GAA57619.1"/>
    </source>
</evidence>
<feature type="non-terminal residue" evidence="1">
    <location>
        <position position="1"/>
    </location>
</feature>
<keyword evidence="2" id="KW-1185">Reference proteome</keyword>
<protein>
    <submittedName>
        <fullName evidence="1">Uncharacterized protein</fullName>
    </submittedName>
</protein>
<organism evidence="1 2">
    <name type="scientific">Clonorchis sinensis</name>
    <name type="common">Chinese liver fluke</name>
    <dbReference type="NCBI Taxonomy" id="79923"/>
    <lineage>
        <taxon>Eukaryota</taxon>
        <taxon>Metazoa</taxon>
        <taxon>Spiralia</taxon>
        <taxon>Lophotrochozoa</taxon>
        <taxon>Platyhelminthes</taxon>
        <taxon>Trematoda</taxon>
        <taxon>Digenea</taxon>
        <taxon>Opisthorchiida</taxon>
        <taxon>Opisthorchiata</taxon>
        <taxon>Opisthorchiidae</taxon>
        <taxon>Clonorchis</taxon>
    </lineage>
</organism>
<accession>G7YXD9</accession>
<dbReference type="Proteomes" id="UP000008909">
    <property type="component" value="Unassembled WGS sequence"/>
</dbReference>
<dbReference type="AlphaFoldDB" id="G7YXD9"/>
<reference key="2">
    <citation type="submission" date="2011-10" db="EMBL/GenBank/DDBJ databases">
        <title>The genome and transcriptome sequence of Clonorchis sinensis provide insights into the carcinogenic liver fluke.</title>
        <authorList>
            <person name="Wang X."/>
            <person name="Huang Y."/>
            <person name="Chen W."/>
            <person name="Liu H."/>
            <person name="Guo L."/>
            <person name="Chen Y."/>
            <person name="Luo F."/>
            <person name="Zhou W."/>
            <person name="Sun J."/>
            <person name="Mao Q."/>
            <person name="Liang P."/>
            <person name="Zhou C."/>
            <person name="Tian Y."/>
            <person name="Men J."/>
            <person name="Lv X."/>
            <person name="Huang L."/>
            <person name="Zhou J."/>
            <person name="Hu Y."/>
            <person name="Li R."/>
            <person name="Zhang F."/>
            <person name="Lei H."/>
            <person name="Li X."/>
            <person name="Hu X."/>
            <person name="Liang C."/>
            <person name="Xu J."/>
            <person name="Wu Z."/>
            <person name="Yu X."/>
        </authorList>
    </citation>
    <scope>NUCLEOTIDE SEQUENCE</scope>
    <source>
        <strain>Henan</strain>
    </source>
</reference>
<reference evidence="1" key="1">
    <citation type="journal article" date="2011" name="Genome Biol.">
        <title>The draft genome of the carcinogenic human liver fluke Clonorchis sinensis.</title>
        <authorList>
            <person name="Wang X."/>
            <person name="Chen W."/>
            <person name="Huang Y."/>
            <person name="Sun J."/>
            <person name="Men J."/>
            <person name="Liu H."/>
            <person name="Luo F."/>
            <person name="Guo L."/>
            <person name="Lv X."/>
            <person name="Deng C."/>
            <person name="Zhou C."/>
            <person name="Fan Y."/>
            <person name="Li X."/>
            <person name="Huang L."/>
            <person name="Hu Y."/>
            <person name="Liang C."/>
            <person name="Hu X."/>
            <person name="Xu J."/>
            <person name="Yu X."/>
        </authorList>
    </citation>
    <scope>NUCLEOTIDE SEQUENCE [LARGE SCALE GENOMIC DNA]</scope>
    <source>
        <strain evidence="1">Henan</strain>
    </source>
</reference>
<gene>
    <name evidence="1" type="ORF">CLF_112977</name>
</gene>
<proteinExistence type="predicted"/>
<evidence type="ECO:0000313" key="2">
    <source>
        <dbReference type="Proteomes" id="UP000008909"/>
    </source>
</evidence>
<dbReference type="EMBL" id="DF144898">
    <property type="protein sequence ID" value="GAA57619.1"/>
    <property type="molecule type" value="Genomic_DNA"/>
</dbReference>
<name>G7YXD9_CLOSI</name>